<dbReference type="Pfam" id="PF01607">
    <property type="entry name" value="CBM_14"/>
    <property type="match status" value="1"/>
</dbReference>
<keyword evidence="2" id="KW-0732">Signal</keyword>
<keyword evidence="9" id="KW-1185">Reference proteome</keyword>
<dbReference type="AlphaFoldDB" id="A0A3S1BA18"/>
<dbReference type="PROSITE" id="PS50940">
    <property type="entry name" value="CHIT_BIND_II"/>
    <property type="match status" value="1"/>
</dbReference>
<dbReference type="GO" id="GO:0008061">
    <property type="term" value="F:chitin binding"/>
    <property type="evidence" value="ECO:0007669"/>
    <property type="project" value="UniProtKB-KW"/>
</dbReference>
<comment type="caution">
    <text evidence="8">The sequence shown here is derived from an EMBL/GenBank/DDBJ whole genome shotgun (WGS) entry which is preliminary data.</text>
</comment>
<evidence type="ECO:0000256" key="6">
    <source>
        <dbReference type="SAM" id="MobiDB-lite"/>
    </source>
</evidence>
<name>A0A3S1BA18_ELYCH</name>
<dbReference type="Proteomes" id="UP000271974">
    <property type="component" value="Unassembled WGS sequence"/>
</dbReference>
<gene>
    <name evidence="8" type="ORF">EGW08_016598</name>
</gene>
<proteinExistence type="predicted"/>
<reference evidence="8 9" key="1">
    <citation type="submission" date="2019-01" db="EMBL/GenBank/DDBJ databases">
        <title>A draft genome assembly of the solar-powered sea slug Elysia chlorotica.</title>
        <authorList>
            <person name="Cai H."/>
            <person name="Li Q."/>
            <person name="Fang X."/>
            <person name="Li J."/>
            <person name="Curtis N.E."/>
            <person name="Altenburger A."/>
            <person name="Shibata T."/>
            <person name="Feng M."/>
            <person name="Maeda T."/>
            <person name="Schwartz J.A."/>
            <person name="Shigenobu S."/>
            <person name="Lundholm N."/>
            <person name="Nishiyama T."/>
            <person name="Yang H."/>
            <person name="Hasebe M."/>
            <person name="Li S."/>
            <person name="Pierce S.K."/>
            <person name="Wang J."/>
        </authorList>
    </citation>
    <scope>NUCLEOTIDE SEQUENCE [LARGE SCALE GENOMIC DNA]</scope>
    <source>
        <strain evidence="8">EC2010</strain>
        <tissue evidence="8">Whole organism of an adult</tissue>
    </source>
</reference>
<dbReference type="OrthoDB" id="6128341at2759"/>
<evidence type="ECO:0000256" key="1">
    <source>
        <dbReference type="ARBA" id="ARBA00022669"/>
    </source>
</evidence>
<evidence type="ECO:0000256" key="3">
    <source>
        <dbReference type="ARBA" id="ARBA00022737"/>
    </source>
</evidence>
<evidence type="ECO:0000256" key="5">
    <source>
        <dbReference type="ARBA" id="ARBA00023180"/>
    </source>
</evidence>
<dbReference type="InterPro" id="IPR051940">
    <property type="entry name" value="Chitin_bind-dev_reg"/>
</dbReference>
<protein>
    <recommendedName>
        <fullName evidence="7">Chitin-binding type-2 domain-containing protein</fullName>
    </recommendedName>
</protein>
<evidence type="ECO:0000259" key="7">
    <source>
        <dbReference type="PROSITE" id="PS50940"/>
    </source>
</evidence>
<dbReference type="PANTHER" id="PTHR23301:SF0">
    <property type="entry name" value="CHITIN-BINDING TYPE-2 DOMAIN-CONTAINING PROTEIN-RELATED"/>
    <property type="match status" value="1"/>
</dbReference>
<feature type="region of interest" description="Disordered" evidence="6">
    <location>
        <begin position="153"/>
        <end position="190"/>
    </location>
</feature>
<evidence type="ECO:0000313" key="8">
    <source>
        <dbReference type="EMBL" id="RUS75644.1"/>
    </source>
</evidence>
<dbReference type="SMART" id="SM00494">
    <property type="entry name" value="ChtBD2"/>
    <property type="match status" value="2"/>
</dbReference>
<keyword evidence="1" id="KW-0147">Chitin-binding</keyword>
<dbReference type="InterPro" id="IPR036508">
    <property type="entry name" value="Chitin-bd_dom_sf"/>
</dbReference>
<sequence>MTAGLLKMCASSLAFNPDSAQCDRPENVVCATTSGSSMSSPQSQQSVTSMMSDQSQTSATTMTSRTSVAAYCVTGCTSAYAGRFPDCNDCSAYWDCPGGGGAGSSSTCSPLFFNPDSLQCDVQSNVVCSTTSATSATSVTSLSSPSSLTSYSTLTSETSQPSQQSVTSFSSPSSISSQSSLSSDSSKSLPQGDYPDCMDCIRFIRCTSDGTTISNSCSATLLFNPDTSQCDLEANVRSICA</sequence>
<dbReference type="PANTHER" id="PTHR23301">
    <property type="entry name" value="CHITIN BINDING PERITROPHIN-A"/>
    <property type="match status" value="1"/>
</dbReference>
<keyword evidence="3" id="KW-0677">Repeat</keyword>
<evidence type="ECO:0000313" key="9">
    <source>
        <dbReference type="Proteomes" id="UP000271974"/>
    </source>
</evidence>
<dbReference type="EMBL" id="RQTK01000722">
    <property type="protein sequence ID" value="RUS75644.1"/>
    <property type="molecule type" value="Genomic_DNA"/>
</dbReference>
<evidence type="ECO:0000256" key="4">
    <source>
        <dbReference type="ARBA" id="ARBA00023157"/>
    </source>
</evidence>
<feature type="domain" description="Chitin-binding type-2" evidence="7">
    <location>
        <begin position="179"/>
        <end position="241"/>
    </location>
</feature>
<keyword evidence="4" id="KW-1015">Disulfide bond</keyword>
<dbReference type="STRING" id="188477.A0A3S1BA18"/>
<accession>A0A3S1BA18</accession>
<dbReference type="Gene3D" id="2.170.140.10">
    <property type="entry name" value="Chitin binding domain"/>
    <property type="match status" value="2"/>
</dbReference>
<keyword evidence="5" id="KW-0325">Glycoprotein</keyword>
<organism evidence="8 9">
    <name type="scientific">Elysia chlorotica</name>
    <name type="common">Eastern emerald elysia</name>
    <name type="synonym">Sea slug</name>
    <dbReference type="NCBI Taxonomy" id="188477"/>
    <lineage>
        <taxon>Eukaryota</taxon>
        <taxon>Metazoa</taxon>
        <taxon>Spiralia</taxon>
        <taxon>Lophotrochozoa</taxon>
        <taxon>Mollusca</taxon>
        <taxon>Gastropoda</taxon>
        <taxon>Heterobranchia</taxon>
        <taxon>Euthyneura</taxon>
        <taxon>Panpulmonata</taxon>
        <taxon>Sacoglossa</taxon>
        <taxon>Placobranchoidea</taxon>
        <taxon>Plakobranchidae</taxon>
        <taxon>Elysia</taxon>
    </lineage>
</organism>
<dbReference type="InterPro" id="IPR002557">
    <property type="entry name" value="Chitin-bd_dom"/>
</dbReference>
<dbReference type="SUPFAM" id="SSF57625">
    <property type="entry name" value="Invertebrate chitin-binding proteins"/>
    <property type="match status" value="2"/>
</dbReference>
<dbReference type="GO" id="GO:0005576">
    <property type="term" value="C:extracellular region"/>
    <property type="evidence" value="ECO:0007669"/>
    <property type="project" value="InterPro"/>
</dbReference>
<evidence type="ECO:0000256" key="2">
    <source>
        <dbReference type="ARBA" id="ARBA00022729"/>
    </source>
</evidence>